<reference evidence="2" key="1">
    <citation type="journal article" date="2014" name="Appl. Environ. Microbiol.">
        <title>Molecular Epidemiology of Cases of Mycoplasma californicum Infection in Japan.</title>
        <authorList>
            <person name="Hata E."/>
            <person name="Suzuki K."/>
            <person name="Hanyu H."/>
            <person name="Itoh M."/>
            <person name="Higuchi H."/>
            <person name="Kobayashi H."/>
        </authorList>
    </citation>
    <scope>NUCLEOTIDE SEQUENCE</scope>
    <source>
        <strain evidence="2">HAZ160_1</strain>
    </source>
</reference>
<accession>A0AAT9F7Y9</accession>
<sequence length="269" mass="30886">MIEIANKEQLEEIMQLLHTDVDNNFFFIGDIEQFGINSNIHKTLIKTIDNKIKTVLIVFNQTLLFYDPEFRLSWEEIESLINEYKISNINLSEKMFEHFRFNFESISRFTIHAQTLAKLDKKINIDSSIVQKATIDDIPHIVWSRLKIAEFSSFSQSYQAEFQSYLHSFKSGVLNPFIIKNEIDGVISCAAIAINAGKISVIGGIFTLEKYRNQGLAKQVTGALANWIMDQNRTPVLFYHNPVAGQIYTQLGFEPIGKVYTVVLKENHV</sequence>
<gene>
    <name evidence="2" type="ORF">MCAL160_0383</name>
</gene>
<evidence type="ECO:0000313" key="2">
    <source>
        <dbReference type="EMBL" id="BAP00986.1"/>
    </source>
</evidence>
<dbReference type="InterPro" id="IPR027365">
    <property type="entry name" value="GNAT_acetyltra_YdfB-like"/>
</dbReference>
<dbReference type="RefSeq" id="WP_052462000.1">
    <property type="nucleotide sequence ID" value="NZ_AP013353.1"/>
</dbReference>
<organism evidence="2">
    <name type="scientific">Mycoplasmopsis californica HAZ160_1</name>
    <dbReference type="NCBI Taxonomy" id="1397850"/>
    <lineage>
        <taxon>Bacteria</taxon>
        <taxon>Bacillati</taxon>
        <taxon>Mycoplasmatota</taxon>
        <taxon>Mycoplasmoidales</taxon>
        <taxon>Metamycoplasmataceae</taxon>
        <taxon>Mycoplasmopsis</taxon>
    </lineage>
</organism>
<name>A0AAT9F7Y9_9BACT</name>
<reference evidence="2" key="2">
    <citation type="journal article" date="2014" name="Genome Announc.">
        <title>Complete Genome Sequence of Mycoplasma californicum Strain HAZ160_1 from Bovine Mastitic Milk in Japan.</title>
        <authorList>
            <person name="Hata E."/>
            <person name="Murakami K."/>
        </authorList>
    </citation>
    <scope>NUCLEOTIDE SEQUENCE</scope>
    <source>
        <strain evidence="2">HAZ160_1</strain>
    </source>
</reference>
<dbReference type="AlphaFoldDB" id="A0AAT9F7Y9"/>
<dbReference type="Pfam" id="PF12746">
    <property type="entry name" value="GNAT_acetyltran"/>
    <property type="match status" value="1"/>
</dbReference>
<feature type="domain" description="N-acetyltransferase" evidence="1">
    <location>
        <begin position="133"/>
        <end position="269"/>
    </location>
</feature>
<dbReference type="InterPro" id="IPR000182">
    <property type="entry name" value="GNAT_dom"/>
</dbReference>
<dbReference type="InterPro" id="IPR016181">
    <property type="entry name" value="Acyl_CoA_acyltransferase"/>
</dbReference>
<dbReference type="EMBL" id="AP013353">
    <property type="protein sequence ID" value="BAP00986.1"/>
    <property type="molecule type" value="Genomic_DNA"/>
</dbReference>
<dbReference type="KEGG" id="mcm:MCAL160_0383"/>
<reference evidence="2" key="3">
    <citation type="journal article" date="2019" name="Vet. Microbiol.">
        <title>Mutations associated with change of susceptibility to lincosamides and/or macrolides in field and laboratory-derived Mycoplasma californicum strains in Japan, and development of a rapid detection method for these mutations.</title>
        <authorList>
            <person name="Hata E."/>
            <person name="Nagai K."/>
            <person name="Murakami K."/>
        </authorList>
    </citation>
    <scope>NUCLEOTIDE SEQUENCE</scope>
    <source>
        <strain evidence="2">HAZ160_1</strain>
    </source>
</reference>
<dbReference type="PROSITE" id="PS51186">
    <property type="entry name" value="GNAT"/>
    <property type="match status" value="1"/>
</dbReference>
<dbReference type="Gene3D" id="3.40.630.30">
    <property type="match status" value="1"/>
</dbReference>
<evidence type="ECO:0000259" key="1">
    <source>
        <dbReference type="PROSITE" id="PS51186"/>
    </source>
</evidence>
<proteinExistence type="predicted"/>
<dbReference type="GO" id="GO:0016747">
    <property type="term" value="F:acyltransferase activity, transferring groups other than amino-acyl groups"/>
    <property type="evidence" value="ECO:0007669"/>
    <property type="project" value="InterPro"/>
</dbReference>
<protein>
    <submittedName>
        <fullName evidence="2">Acetyltransferase</fullName>
    </submittedName>
</protein>
<dbReference type="SUPFAM" id="SSF55729">
    <property type="entry name" value="Acyl-CoA N-acyltransferases (Nat)"/>
    <property type="match status" value="1"/>
</dbReference>
<reference evidence="2" key="4">
    <citation type="submission" date="2024-06" db="EMBL/GenBank/DDBJ databases">
        <authorList>
            <consortium name="Mycoplasma californicum genome sequencing consortium"/>
            <person name="Hata E."/>
            <person name="Tanaka K."/>
            <person name="Tamamura Y."/>
        </authorList>
    </citation>
    <scope>NUCLEOTIDE SEQUENCE</scope>
    <source>
        <strain evidence="2">HAZ160_1</strain>
    </source>
</reference>